<feature type="transmembrane region" description="Helical" evidence="6">
    <location>
        <begin position="16"/>
        <end position="33"/>
    </location>
</feature>
<feature type="transmembrane region" description="Helical" evidence="6">
    <location>
        <begin position="444"/>
        <end position="463"/>
    </location>
</feature>
<accession>A0A4V1D1U6</accession>
<keyword evidence="4 6" id="KW-1133">Transmembrane helix</keyword>
<name>A0A4V1D1U6_9BACT</name>
<feature type="transmembrane region" description="Helical" evidence="6">
    <location>
        <begin position="188"/>
        <end position="209"/>
    </location>
</feature>
<dbReference type="AlphaFoldDB" id="A0A4V1D1U6"/>
<dbReference type="Proteomes" id="UP000297031">
    <property type="component" value="Chromosome"/>
</dbReference>
<evidence type="ECO:0000313" key="8">
    <source>
        <dbReference type="Proteomes" id="UP000297031"/>
    </source>
</evidence>
<dbReference type="PANTHER" id="PTHR30250:SF26">
    <property type="entry name" value="PSMA PROTEIN"/>
    <property type="match status" value="1"/>
</dbReference>
<feature type="transmembrane region" description="Helical" evidence="6">
    <location>
        <begin position="45"/>
        <end position="67"/>
    </location>
</feature>
<feature type="transmembrane region" description="Helical" evidence="6">
    <location>
        <begin position="318"/>
        <end position="339"/>
    </location>
</feature>
<protein>
    <recommendedName>
        <fullName evidence="9">Lipopolysaccharide biosynthesis protein</fullName>
    </recommendedName>
</protein>
<keyword evidence="5 6" id="KW-0472">Membrane</keyword>
<dbReference type="OrthoDB" id="5365632at2"/>
<evidence type="ECO:0000256" key="6">
    <source>
        <dbReference type="SAM" id="Phobius"/>
    </source>
</evidence>
<proteinExistence type="predicted"/>
<comment type="subcellular location">
    <subcellularLocation>
        <location evidence="1">Cell membrane</location>
        <topology evidence="1">Multi-pass membrane protein</topology>
    </subcellularLocation>
</comment>
<evidence type="ECO:0000313" key="7">
    <source>
        <dbReference type="EMBL" id="QCD36438.1"/>
    </source>
</evidence>
<feature type="transmembrane region" description="Helical" evidence="6">
    <location>
        <begin position="345"/>
        <end position="369"/>
    </location>
</feature>
<dbReference type="EMBL" id="CP039393">
    <property type="protein sequence ID" value="QCD36438.1"/>
    <property type="molecule type" value="Genomic_DNA"/>
</dbReference>
<dbReference type="InterPro" id="IPR050833">
    <property type="entry name" value="Poly_Biosynth_Transport"/>
</dbReference>
<sequence length="510" mass="57217">MTRNSYNNRRIARNSMLLYCRSVVTLVISLYTSRIVLEALGFEDFGVYALVGSTVTMFSLFSTSFISSTQRFFNIAMERNGIDELSRIFTASVKLHRLLAAGILILFETLGLWIVNTKLNFPPEDMPAVHVVYQLSVVSFLFNVLSVPYNAVITAKERMGLFAAVNIAESVVKLGIAVALMHTSSNRLIFYAAMLTTLSVAVRIFYGIYCRCHFSECRMVKITDKRIYREILGISGWNFLGSSSSIITIESIGIVLNLFFNVLMNAAKGLASQIENVVRSLVENLMMSIRPQLTRSYASGDTAFFNSLVSRGTRFGTYLTLLLCLPLLFRTYTLLSLWLKSVPSYTVPFVRIIMIYILIMPASSVLDTVTLASGRIKSSQITLSLLQLSNLPLMCLALYAGLPPYCVYLPFIVTGYISLYIRLKYAIANSTITMKSYMTDTFAPIVYVTLFTLPLPIALQLWIFDADTIANTFIMCVILTLSLSASVYAFGITREERNVILNHIRKQQRP</sequence>
<feature type="transmembrane region" description="Helical" evidence="6">
    <location>
        <begin position="469"/>
        <end position="490"/>
    </location>
</feature>
<dbReference type="GO" id="GO:0005886">
    <property type="term" value="C:plasma membrane"/>
    <property type="evidence" value="ECO:0007669"/>
    <property type="project" value="UniProtKB-SubCell"/>
</dbReference>
<keyword evidence="8" id="KW-1185">Reference proteome</keyword>
<evidence type="ECO:0000256" key="2">
    <source>
        <dbReference type="ARBA" id="ARBA00022475"/>
    </source>
</evidence>
<keyword evidence="2" id="KW-1003">Cell membrane</keyword>
<dbReference type="PANTHER" id="PTHR30250">
    <property type="entry name" value="PST FAMILY PREDICTED COLANIC ACID TRANSPORTER"/>
    <property type="match status" value="1"/>
</dbReference>
<evidence type="ECO:0000256" key="3">
    <source>
        <dbReference type="ARBA" id="ARBA00022692"/>
    </source>
</evidence>
<evidence type="ECO:0000256" key="5">
    <source>
        <dbReference type="ARBA" id="ARBA00023136"/>
    </source>
</evidence>
<reference evidence="7 8" key="1">
    <citation type="submission" date="2019-02" db="EMBL/GenBank/DDBJ databases">
        <title>Isolation and identification of novel species under the genus Muribaculum.</title>
        <authorList>
            <person name="Miyake S."/>
            <person name="Ding Y."/>
            <person name="Low A."/>
            <person name="Soh M."/>
            <person name="Seedorf H."/>
        </authorList>
    </citation>
    <scope>NUCLEOTIDE SEQUENCE [LARGE SCALE GENOMIC DNA]</scope>
    <source>
        <strain evidence="7 8">TLL-A4</strain>
    </source>
</reference>
<dbReference type="RefSeq" id="WP_136410863.1">
    <property type="nucleotide sequence ID" value="NZ_CP039393.1"/>
</dbReference>
<evidence type="ECO:0000256" key="1">
    <source>
        <dbReference type="ARBA" id="ARBA00004651"/>
    </source>
</evidence>
<gene>
    <name evidence="7" type="ORF">E7746_11355</name>
</gene>
<keyword evidence="3 6" id="KW-0812">Transmembrane</keyword>
<organism evidence="7 8">
    <name type="scientific">Muribaculum gordoncarteri</name>
    <dbReference type="NCBI Taxonomy" id="2530390"/>
    <lineage>
        <taxon>Bacteria</taxon>
        <taxon>Pseudomonadati</taxon>
        <taxon>Bacteroidota</taxon>
        <taxon>Bacteroidia</taxon>
        <taxon>Bacteroidales</taxon>
        <taxon>Muribaculaceae</taxon>
        <taxon>Muribaculum</taxon>
    </lineage>
</organism>
<feature type="transmembrane region" description="Helical" evidence="6">
    <location>
        <begin position="407"/>
        <end position="423"/>
    </location>
</feature>
<evidence type="ECO:0000256" key="4">
    <source>
        <dbReference type="ARBA" id="ARBA00022989"/>
    </source>
</evidence>
<feature type="transmembrane region" description="Helical" evidence="6">
    <location>
        <begin position="127"/>
        <end position="149"/>
    </location>
</feature>
<feature type="transmembrane region" description="Helical" evidence="6">
    <location>
        <begin position="95"/>
        <end position="115"/>
    </location>
</feature>
<evidence type="ECO:0008006" key="9">
    <source>
        <dbReference type="Google" id="ProtNLM"/>
    </source>
</evidence>
<feature type="transmembrane region" description="Helical" evidence="6">
    <location>
        <begin position="161"/>
        <end position="182"/>
    </location>
</feature>
<dbReference type="KEGG" id="mgod:E7746_11355"/>